<dbReference type="InterPro" id="IPR050309">
    <property type="entry name" value="Type-B_Carboxylest/Lipase"/>
</dbReference>
<dbReference type="SUPFAM" id="SSF53474">
    <property type="entry name" value="alpha/beta-Hydrolases"/>
    <property type="match status" value="1"/>
</dbReference>
<keyword evidence="6" id="KW-1185">Reference proteome</keyword>
<protein>
    <recommendedName>
        <fullName evidence="3">Carboxylic ester hydrolase</fullName>
        <ecNumber evidence="3">3.1.1.-</ecNumber>
    </recommendedName>
</protein>
<sequence length="543" mass="57565">MLRHPFILCNTLLFALVAQSAPTVKLDGGTFQGSTNGTVSKFLGIPFGKSTAPPNRFRRPQLVDPYTGVHKATTFGPACPQQDVTSGFTLPTNFPQATTNALVALIDQLIVTGPTSEDCLSVNVITPAGAKTTDELPVVAWIFGGGFEVGGSANYDGSAIVSRSVALKQPIIFVSMNYRLAAWGFIGGAQVNGAGVSNLGLRDQRLALQWIQKYISAFGGDPSKVTIWGESAGSISASLQMLTNGGSSGGLYRAAFLESGSPYPVGNASLSQPFYDRLVVDAGCATALDTLNCLANVPLAKLTAAINLSPNFFQTLNQPWVPRVDGDFIPETPYKLISAGQVAPVPFVNGDCDDEGTAFSLNFSNITTEAELEAFVSSNEFPAASSGAVKNVAALYPANPAVGSPFGTGSANALSSQFKRIAAIQGDYAFHSNRRFLLKNRASHQTIFSYLTKRNKFVPILGASHASDLPQFFVAGELQDYLIHFVTGLDPNHGSALPHWPQYSLNNTALLTLWDTAPKVNVTQDTFRAAGIDALTALVSQKI</sequence>
<keyword evidence="2 3" id="KW-0378">Hydrolase</keyword>
<dbReference type="EC" id="3.1.1.-" evidence="3"/>
<dbReference type="InterPro" id="IPR002018">
    <property type="entry name" value="CarbesteraseB"/>
</dbReference>
<organism evidence="5 6">
    <name type="scientific">Rickenella mellea</name>
    <dbReference type="NCBI Taxonomy" id="50990"/>
    <lineage>
        <taxon>Eukaryota</taxon>
        <taxon>Fungi</taxon>
        <taxon>Dikarya</taxon>
        <taxon>Basidiomycota</taxon>
        <taxon>Agaricomycotina</taxon>
        <taxon>Agaricomycetes</taxon>
        <taxon>Hymenochaetales</taxon>
        <taxon>Rickenellaceae</taxon>
        <taxon>Rickenella</taxon>
    </lineage>
</organism>
<dbReference type="PROSITE" id="PS00122">
    <property type="entry name" value="CARBOXYLESTERASE_B_1"/>
    <property type="match status" value="1"/>
</dbReference>
<feature type="chain" id="PRO_5021511287" description="Carboxylic ester hydrolase" evidence="3">
    <location>
        <begin position="21"/>
        <end position="543"/>
    </location>
</feature>
<dbReference type="PANTHER" id="PTHR11559">
    <property type="entry name" value="CARBOXYLESTERASE"/>
    <property type="match status" value="1"/>
</dbReference>
<dbReference type="AlphaFoldDB" id="A0A4Y7PX29"/>
<evidence type="ECO:0000256" key="3">
    <source>
        <dbReference type="RuleBase" id="RU361235"/>
    </source>
</evidence>
<dbReference type="VEuPathDB" id="FungiDB:BD410DRAFT_773437"/>
<evidence type="ECO:0000313" key="5">
    <source>
        <dbReference type="EMBL" id="TDL19967.1"/>
    </source>
</evidence>
<keyword evidence="3" id="KW-0732">Signal</keyword>
<dbReference type="Pfam" id="PF00135">
    <property type="entry name" value="COesterase"/>
    <property type="match status" value="1"/>
</dbReference>
<dbReference type="OrthoDB" id="408631at2759"/>
<dbReference type="GO" id="GO:0016787">
    <property type="term" value="F:hydrolase activity"/>
    <property type="evidence" value="ECO:0007669"/>
    <property type="project" value="UniProtKB-KW"/>
</dbReference>
<evidence type="ECO:0000313" key="6">
    <source>
        <dbReference type="Proteomes" id="UP000294933"/>
    </source>
</evidence>
<evidence type="ECO:0000259" key="4">
    <source>
        <dbReference type="Pfam" id="PF00135"/>
    </source>
</evidence>
<dbReference type="Proteomes" id="UP000294933">
    <property type="component" value="Unassembled WGS sequence"/>
</dbReference>
<feature type="domain" description="Carboxylesterase type B" evidence="4">
    <location>
        <begin position="21"/>
        <end position="516"/>
    </location>
</feature>
<dbReference type="InterPro" id="IPR019826">
    <property type="entry name" value="Carboxylesterase_B_AS"/>
</dbReference>
<accession>A0A4Y7PX29</accession>
<comment type="similarity">
    <text evidence="1 3">Belongs to the type-B carboxylesterase/lipase family.</text>
</comment>
<reference evidence="5 6" key="1">
    <citation type="submission" date="2018-06" db="EMBL/GenBank/DDBJ databases">
        <title>A transcriptomic atlas of mushroom development highlights an independent origin of complex multicellularity.</title>
        <authorList>
            <consortium name="DOE Joint Genome Institute"/>
            <person name="Krizsan K."/>
            <person name="Almasi E."/>
            <person name="Merenyi Z."/>
            <person name="Sahu N."/>
            <person name="Viragh M."/>
            <person name="Koszo T."/>
            <person name="Mondo S."/>
            <person name="Kiss B."/>
            <person name="Balint B."/>
            <person name="Kues U."/>
            <person name="Barry K."/>
            <person name="Hegedus J.C."/>
            <person name="Henrissat B."/>
            <person name="Johnson J."/>
            <person name="Lipzen A."/>
            <person name="Ohm R."/>
            <person name="Nagy I."/>
            <person name="Pangilinan J."/>
            <person name="Yan J."/>
            <person name="Xiong Y."/>
            <person name="Grigoriev I.V."/>
            <person name="Hibbett D.S."/>
            <person name="Nagy L.G."/>
        </authorList>
    </citation>
    <scope>NUCLEOTIDE SEQUENCE [LARGE SCALE GENOMIC DNA]</scope>
    <source>
        <strain evidence="5 6">SZMC22713</strain>
    </source>
</reference>
<name>A0A4Y7PX29_9AGAM</name>
<evidence type="ECO:0000256" key="2">
    <source>
        <dbReference type="ARBA" id="ARBA00022801"/>
    </source>
</evidence>
<dbReference type="STRING" id="50990.A0A4Y7PX29"/>
<gene>
    <name evidence="5" type="ORF">BD410DRAFT_773437</name>
</gene>
<feature type="signal peptide" evidence="3">
    <location>
        <begin position="1"/>
        <end position="20"/>
    </location>
</feature>
<proteinExistence type="inferred from homology"/>
<evidence type="ECO:0000256" key="1">
    <source>
        <dbReference type="ARBA" id="ARBA00005964"/>
    </source>
</evidence>
<dbReference type="Gene3D" id="3.40.50.1820">
    <property type="entry name" value="alpha/beta hydrolase"/>
    <property type="match status" value="1"/>
</dbReference>
<dbReference type="EMBL" id="ML170192">
    <property type="protein sequence ID" value="TDL19967.1"/>
    <property type="molecule type" value="Genomic_DNA"/>
</dbReference>
<dbReference type="InterPro" id="IPR029058">
    <property type="entry name" value="AB_hydrolase_fold"/>
</dbReference>